<comment type="caution">
    <text evidence="1">The sequence shown here is derived from an EMBL/GenBank/DDBJ whole genome shotgun (WGS) entry which is preliminary data.</text>
</comment>
<dbReference type="AlphaFoldDB" id="A0A3M7R1P8"/>
<accession>A0A3M7R1P8</accession>
<proteinExistence type="predicted"/>
<gene>
    <name evidence="1" type="ORF">BpHYR1_044550</name>
</gene>
<keyword evidence="2" id="KW-1185">Reference proteome</keyword>
<dbReference type="Proteomes" id="UP000276133">
    <property type="component" value="Unassembled WGS sequence"/>
</dbReference>
<name>A0A3M7R1P8_BRAPC</name>
<protein>
    <submittedName>
        <fullName evidence="1">Uncharacterized protein</fullName>
    </submittedName>
</protein>
<organism evidence="1 2">
    <name type="scientific">Brachionus plicatilis</name>
    <name type="common">Marine rotifer</name>
    <name type="synonym">Brachionus muelleri</name>
    <dbReference type="NCBI Taxonomy" id="10195"/>
    <lineage>
        <taxon>Eukaryota</taxon>
        <taxon>Metazoa</taxon>
        <taxon>Spiralia</taxon>
        <taxon>Gnathifera</taxon>
        <taxon>Rotifera</taxon>
        <taxon>Eurotatoria</taxon>
        <taxon>Monogononta</taxon>
        <taxon>Pseudotrocha</taxon>
        <taxon>Ploima</taxon>
        <taxon>Brachionidae</taxon>
        <taxon>Brachionus</taxon>
    </lineage>
</organism>
<evidence type="ECO:0000313" key="2">
    <source>
        <dbReference type="Proteomes" id="UP000276133"/>
    </source>
</evidence>
<sequence length="118" mass="13268">MLSIKLFLSLEAPSKQASNQMTIISLLSFLILNDRLEQCAGATIVGPIFHLFHLLMMFRFSGHDARVGPSAKIQHRFMGLDRIDRIAASDANSVLAVIITKLSVECRERERERDKISV</sequence>
<dbReference type="EMBL" id="REGN01004476">
    <property type="protein sequence ID" value="RNA17294.1"/>
    <property type="molecule type" value="Genomic_DNA"/>
</dbReference>
<evidence type="ECO:0000313" key="1">
    <source>
        <dbReference type="EMBL" id="RNA17294.1"/>
    </source>
</evidence>
<reference evidence="1 2" key="1">
    <citation type="journal article" date="2018" name="Sci. Rep.">
        <title>Genomic signatures of local adaptation to the degree of environmental predictability in rotifers.</title>
        <authorList>
            <person name="Franch-Gras L."/>
            <person name="Hahn C."/>
            <person name="Garcia-Roger E.M."/>
            <person name="Carmona M.J."/>
            <person name="Serra M."/>
            <person name="Gomez A."/>
        </authorList>
    </citation>
    <scope>NUCLEOTIDE SEQUENCE [LARGE SCALE GENOMIC DNA]</scope>
    <source>
        <strain evidence="1">HYR1</strain>
    </source>
</reference>